<dbReference type="PANTHER" id="PTHR45647:SF93">
    <property type="entry name" value="KINASE WITH ADENINE NUCLEOTIDE ALPHA HYDROLASES-LIKE DOMAIN-CONTAINING PROTEIN"/>
    <property type="match status" value="1"/>
</dbReference>
<accession>A0A8S9FYS3</accession>
<reference evidence="5" key="1">
    <citation type="submission" date="2019-12" db="EMBL/GenBank/DDBJ databases">
        <title>Genome sequencing and annotation of Brassica cretica.</title>
        <authorList>
            <person name="Studholme D.J."/>
            <person name="Sarris P.F."/>
        </authorList>
    </citation>
    <scope>NUCLEOTIDE SEQUENCE</scope>
    <source>
        <strain evidence="5">PFS-001/15</strain>
        <tissue evidence="5">Leaf</tissue>
    </source>
</reference>
<dbReference type="AlphaFoldDB" id="A0A8S9FYS3"/>
<dbReference type="EC" id="2.3.2.27" evidence="2"/>
<dbReference type="Gene3D" id="3.40.50.620">
    <property type="entry name" value="HUPs"/>
    <property type="match status" value="1"/>
</dbReference>
<organism evidence="5 6">
    <name type="scientific">Brassica cretica</name>
    <name type="common">Mustard</name>
    <dbReference type="NCBI Taxonomy" id="69181"/>
    <lineage>
        <taxon>Eukaryota</taxon>
        <taxon>Viridiplantae</taxon>
        <taxon>Streptophyta</taxon>
        <taxon>Embryophyta</taxon>
        <taxon>Tracheophyta</taxon>
        <taxon>Spermatophyta</taxon>
        <taxon>Magnoliopsida</taxon>
        <taxon>eudicotyledons</taxon>
        <taxon>Gunneridae</taxon>
        <taxon>Pentapetalae</taxon>
        <taxon>rosids</taxon>
        <taxon>malvids</taxon>
        <taxon>Brassicales</taxon>
        <taxon>Brassicaceae</taxon>
        <taxon>Brassiceae</taxon>
        <taxon>Brassica</taxon>
    </lineage>
</organism>
<evidence type="ECO:0000256" key="1">
    <source>
        <dbReference type="ARBA" id="ARBA00000900"/>
    </source>
</evidence>
<evidence type="ECO:0000256" key="4">
    <source>
        <dbReference type="SAM" id="MobiDB-lite"/>
    </source>
</evidence>
<comment type="caution">
    <text evidence="5">The sequence shown here is derived from an EMBL/GenBank/DDBJ whole genome shotgun (WGS) entry which is preliminary data.</text>
</comment>
<dbReference type="EMBL" id="QGKW02002228">
    <property type="protein sequence ID" value="KAF2537597.1"/>
    <property type="molecule type" value="Genomic_DNA"/>
</dbReference>
<sequence length="271" mass="30029">MARYSSEDGHAPANSTVVAIDKDKNSHYAVRWAADHLFNMINNPNMILVHVRLKSSNHGDDELNQLFVPYRGYCARKGISMMEVILEDSDVARAILDYVNNNLVNNIVVGSASSSKNPFARSLKFTKSHDVAASILKSTPEFCSIYVISKGKVQSSRAAQRPITNTLVPPREPSSAFHLQNLPDPDQDPLPRGQRNSRNTTPERYHNDNGFNAMRERRRSAANGSLDFNYDFKQANGQRNPVGRNSFSDESDGGSLMMGSVDLSAAKQNSL</sequence>
<keyword evidence="3" id="KW-0833">Ubl conjugation pathway</keyword>
<feature type="region of interest" description="Disordered" evidence="4">
    <location>
        <begin position="158"/>
        <end position="213"/>
    </location>
</feature>
<feature type="compositionally biased region" description="Polar residues" evidence="4">
    <location>
        <begin position="235"/>
        <end position="248"/>
    </location>
</feature>
<feature type="compositionally biased region" description="Polar residues" evidence="4">
    <location>
        <begin position="158"/>
        <end position="167"/>
    </location>
</feature>
<protein>
    <recommendedName>
        <fullName evidence="2">RING-type E3 ubiquitin transferase</fullName>
        <ecNumber evidence="2">2.3.2.27</ecNumber>
    </recommendedName>
</protein>
<dbReference type="InterPro" id="IPR051348">
    <property type="entry name" value="U-box_ubiquitin_ligases"/>
</dbReference>
<dbReference type="GO" id="GO:0061630">
    <property type="term" value="F:ubiquitin protein ligase activity"/>
    <property type="evidence" value="ECO:0007669"/>
    <property type="project" value="UniProtKB-EC"/>
</dbReference>
<dbReference type="SUPFAM" id="SSF52402">
    <property type="entry name" value="Adenine nucleotide alpha hydrolases-like"/>
    <property type="match status" value="1"/>
</dbReference>
<feature type="region of interest" description="Disordered" evidence="4">
    <location>
        <begin position="231"/>
        <end position="271"/>
    </location>
</feature>
<proteinExistence type="predicted"/>
<dbReference type="PANTHER" id="PTHR45647">
    <property type="entry name" value="OS02G0152300 PROTEIN"/>
    <property type="match status" value="1"/>
</dbReference>
<dbReference type="InterPro" id="IPR014729">
    <property type="entry name" value="Rossmann-like_a/b/a_fold"/>
</dbReference>
<evidence type="ECO:0000256" key="2">
    <source>
        <dbReference type="ARBA" id="ARBA00012483"/>
    </source>
</evidence>
<dbReference type="Proteomes" id="UP000712281">
    <property type="component" value="Unassembled WGS sequence"/>
</dbReference>
<evidence type="ECO:0000313" key="6">
    <source>
        <dbReference type="Proteomes" id="UP000712281"/>
    </source>
</evidence>
<evidence type="ECO:0000313" key="5">
    <source>
        <dbReference type="EMBL" id="KAF2537597.1"/>
    </source>
</evidence>
<gene>
    <name evidence="5" type="ORF">F2Q68_00022896</name>
</gene>
<evidence type="ECO:0000256" key="3">
    <source>
        <dbReference type="ARBA" id="ARBA00022786"/>
    </source>
</evidence>
<name>A0A8S9FYS3_BRACR</name>
<comment type="catalytic activity">
    <reaction evidence="1">
        <text>S-ubiquitinyl-[E2 ubiquitin-conjugating enzyme]-L-cysteine + [acceptor protein]-L-lysine = [E2 ubiquitin-conjugating enzyme]-L-cysteine + N(6)-ubiquitinyl-[acceptor protein]-L-lysine.</text>
        <dbReference type="EC" id="2.3.2.27"/>
    </reaction>
</comment>